<dbReference type="Proteomes" id="UP000053268">
    <property type="component" value="Unassembled WGS sequence"/>
</dbReference>
<keyword evidence="2" id="KW-1185">Reference proteome</keyword>
<proteinExistence type="predicted"/>
<accession>A0A194Q2J1</accession>
<name>A0A194Q2J1_PAPXU</name>
<gene>
    <name evidence="1" type="ORF">RR46_05398</name>
</gene>
<dbReference type="EMBL" id="KQ459580">
    <property type="protein sequence ID" value="KPI99214.1"/>
    <property type="molecule type" value="Genomic_DNA"/>
</dbReference>
<protein>
    <submittedName>
        <fullName evidence="1">Uncharacterized protein</fullName>
    </submittedName>
</protein>
<dbReference type="AlphaFoldDB" id="A0A194Q2J1"/>
<evidence type="ECO:0000313" key="1">
    <source>
        <dbReference type="EMBL" id="KPI99214.1"/>
    </source>
</evidence>
<organism evidence="1 2">
    <name type="scientific">Papilio xuthus</name>
    <name type="common">Asian swallowtail butterfly</name>
    <dbReference type="NCBI Taxonomy" id="66420"/>
    <lineage>
        <taxon>Eukaryota</taxon>
        <taxon>Metazoa</taxon>
        <taxon>Ecdysozoa</taxon>
        <taxon>Arthropoda</taxon>
        <taxon>Hexapoda</taxon>
        <taxon>Insecta</taxon>
        <taxon>Pterygota</taxon>
        <taxon>Neoptera</taxon>
        <taxon>Endopterygota</taxon>
        <taxon>Lepidoptera</taxon>
        <taxon>Glossata</taxon>
        <taxon>Ditrysia</taxon>
        <taxon>Papilionoidea</taxon>
        <taxon>Papilionidae</taxon>
        <taxon>Papilioninae</taxon>
        <taxon>Papilio</taxon>
    </lineage>
</organism>
<reference evidence="1 2" key="1">
    <citation type="journal article" date="2015" name="Nat. Commun.">
        <title>Outbred genome sequencing and CRISPR/Cas9 gene editing in butterflies.</title>
        <authorList>
            <person name="Li X."/>
            <person name="Fan D."/>
            <person name="Zhang W."/>
            <person name="Liu G."/>
            <person name="Zhang L."/>
            <person name="Zhao L."/>
            <person name="Fang X."/>
            <person name="Chen L."/>
            <person name="Dong Y."/>
            <person name="Chen Y."/>
            <person name="Ding Y."/>
            <person name="Zhao R."/>
            <person name="Feng M."/>
            <person name="Zhu Y."/>
            <person name="Feng Y."/>
            <person name="Jiang X."/>
            <person name="Zhu D."/>
            <person name="Xiang H."/>
            <person name="Feng X."/>
            <person name="Li S."/>
            <person name="Wang J."/>
            <person name="Zhang G."/>
            <person name="Kronforst M.R."/>
            <person name="Wang W."/>
        </authorList>
    </citation>
    <scope>NUCLEOTIDE SEQUENCE [LARGE SCALE GENOMIC DNA]</scope>
    <source>
        <strain evidence="1">Ya'a_city_454_Px</strain>
        <tissue evidence="1">Whole body</tissue>
    </source>
</reference>
<evidence type="ECO:0000313" key="2">
    <source>
        <dbReference type="Proteomes" id="UP000053268"/>
    </source>
</evidence>
<sequence length="63" mass="6840">MSGTGIISRTRPSAHCAGVVDDVDTKASVVLLFNFHGAQNVPLILMKGPRWARNYTVPPPDYT</sequence>